<dbReference type="CDD" id="cd12293">
    <property type="entry name" value="dRRM_Rrp7p"/>
    <property type="match status" value="1"/>
</dbReference>
<evidence type="ECO:0000256" key="2">
    <source>
        <dbReference type="SAM" id="MobiDB-lite"/>
    </source>
</evidence>
<dbReference type="PANTHER" id="PTHR13191">
    <property type="entry name" value="RIBOSOMAL RNA PROCESSING PROTEIN 7-RELATED"/>
    <property type="match status" value="1"/>
</dbReference>
<dbReference type="AlphaFoldDB" id="A0A177AFQ8"/>
<reference evidence="5" key="1">
    <citation type="submission" date="2016-03" db="EMBL/GenBank/DDBJ databases">
        <title>Updated assembly of Pseudogymnoascus destructans, the fungus causing white-nose syndrome of bats.</title>
        <authorList>
            <person name="Palmer J.M."/>
            <person name="Drees K.P."/>
            <person name="Foster J.T."/>
            <person name="Lindner D.L."/>
        </authorList>
    </citation>
    <scope>NUCLEOTIDE SEQUENCE [LARGE SCALE GENOMIC DNA]</scope>
    <source>
        <strain evidence="5">20631-21</strain>
    </source>
</reference>
<feature type="region of interest" description="Disordered" evidence="2">
    <location>
        <begin position="289"/>
        <end position="308"/>
    </location>
</feature>
<protein>
    <submittedName>
        <fullName evidence="5">Ribosomal RNA-processing protein 7</fullName>
    </submittedName>
</protein>
<accession>A0A177AFQ8</accession>
<evidence type="ECO:0000259" key="3">
    <source>
        <dbReference type="Pfam" id="PF12923"/>
    </source>
</evidence>
<dbReference type="InterPro" id="IPR040447">
    <property type="entry name" value="RRM_Rrp7"/>
</dbReference>
<dbReference type="GO" id="GO:0034456">
    <property type="term" value="C:UTP-C complex"/>
    <property type="evidence" value="ECO:0007669"/>
    <property type="project" value="TreeGrafter"/>
</dbReference>
<dbReference type="GO" id="GO:0006364">
    <property type="term" value="P:rRNA processing"/>
    <property type="evidence" value="ECO:0007669"/>
    <property type="project" value="TreeGrafter"/>
</dbReference>
<feature type="domain" description="Ribosomal RNA-processing protein 7 C-terminal" evidence="3">
    <location>
        <begin position="187"/>
        <end position="307"/>
    </location>
</feature>
<dbReference type="VEuPathDB" id="FungiDB:GMDG_06857"/>
<comment type="similarity">
    <text evidence="1">Belongs to the RRP7 family.</text>
</comment>
<sequence length="308" mass="34716">MPKAIASIGEYSILPVSIPETSAYTVKAVHSIYVRPHAPKIPTPSDSRSLFLVNIPIDSTEQHIRSIFSSLLGAGRFETVIFENERQNAPLVAETKLVQSAKNKKRKHADAVNNAETAEDALPKAWDRNLHRSGSTAVAVLADARCVEHALKAIKKANKSGEYPVWGAGVSGVPALGSSRYMAHQKLTYPPKDELQSAVDNFMAEWNRKEEEAARLAKRQRNVPDEDGFITVTRGGRTGPARQHDADEARKKELEKEEAKRKSMGDFYRFQGRERRKEEQGELLKRFEEDRKRVEGMKTERRGRFRPE</sequence>
<name>A0A177AFQ8_9PEZI</name>
<gene>
    <name evidence="5" type="primary">RRP7</name>
    <name evidence="5" type="ORF">VC83_03113</name>
</gene>
<dbReference type="Gene3D" id="6.10.250.1770">
    <property type="match status" value="1"/>
</dbReference>
<dbReference type="eggNOG" id="KOG4008">
    <property type="taxonomic scope" value="Eukaryota"/>
</dbReference>
<dbReference type="PANTHER" id="PTHR13191:SF0">
    <property type="entry name" value="RIBOSOMAL RNA-PROCESSING PROTEIN 7 HOMOLOG A-RELATED"/>
    <property type="match status" value="1"/>
</dbReference>
<dbReference type="InterPro" id="IPR024326">
    <property type="entry name" value="RRP7_C"/>
</dbReference>
<dbReference type="CDD" id="cd12950">
    <property type="entry name" value="RRP7_Rrp7p"/>
    <property type="match status" value="1"/>
</dbReference>
<dbReference type="GeneID" id="36286190"/>
<proteinExistence type="inferred from homology"/>
<dbReference type="OrthoDB" id="5390at2759"/>
<organism evidence="5">
    <name type="scientific">Pseudogymnoascus destructans</name>
    <dbReference type="NCBI Taxonomy" id="655981"/>
    <lineage>
        <taxon>Eukaryota</taxon>
        <taxon>Fungi</taxon>
        <taxon>Dikarya</taxon>
        <taxon>Ascomycota</taxon>
        <taxon>Pezizomycotina</taxon>
        <taxon>Leotiomycetes</taxon>
        <taxon>Thelebolales</taxon>
        <taxon>Thelebolaceae</taxon>
        <taxon>Pseudogymnoascus</taxon>
    </lineage>
</organism>
<dbReference type="Proteomes" id="UP000077154">
    <property type="component" value="Unassembled WGS sequence"/>
</dbReference>
<evidence type="ECO:0000259" key="4">
    <source>
        <dbReference type="Pfam" id="PF17799"/>
    </source>
</evidence>
<feature type="region of interest" description="Disordered" evidence="2">
    <location>
        <begin position="227"/>
        <end position="284"/>
    </location>
</feature>
<feature type="compositionally biased region" description="Basic and acidic residues" evidence="2">
    <location>
        <begin position="242"/>
        <end position="264"/>
    </location>
</feature>
<dbReference type="GO" id="GO:0032545">
    <property type="term" value="C:CURI complex"/>
    <property type="evidence" value="ECO:0007669"/>
    <property type="project" value="TreeGrafter"/>
</dbReference>
<dbReference type="Pfam" id="PF12923">
    <property type="entry name" value="RRP7"/>
    <property type="match status" value="1"/>
</dbReference>
<evidence type="ECO:0000256" key="1">
    <source>
        <dbReference type="ARBA" id="ARBA00006110"/>
    </source>
</evidence>
<dbReference type="EMBL" id="KV441392">
    <property type="protein sequence ID" value="OAF60252.1"/>
    <property type="molecule type" value="Genomic_DNA"/>
</dbReference>
<dbReference type="GO" id="GO:0000028">
    <property type="term" value="P:ribosomal small subunit assembly"/>
    <property type="evidence" value="ECO:0007669"/>
    <property type="project" value="TreeGrafter"/>
</dbReference>
<evidence type="ECO:0000313" key="5">
    <source>
        <dbReference type="EMBL" id="OAF60252.1"/>
    </source>
</evidence>
<feature type="domain" description="Rrp7 RRM-like N-terminal" evidence="4">
    <location>
        <begin position="10"/>
        <end position="184"/>
    </location>
</feature>
<dbReference type="Pfam" id="PF17799">
    <property type="entry name" value="RRM_Rrp7"/>
    <property type="match status" value="1"/>
</dbReference>
<dbReference type="RefSeq" id="XP_024325534.1">
    <property type="nucleotide sequence ID" value="XM_024466762.1"/>
</dbReference>
<feature type="compositionally biased region" description="Basic and acidic residues" evidence="2">
    <location>
        <begin position="271"/>
        <end position="284"/>
    </location>
</feature>
<dbReference type="InterPro" id="IPR040446">
    <property type="entry name" value="RRP7"/>
</dbReference>